<dbReference type="PANTHER" id="PTHR11920">
    <property type="entry name" value="GUANYLYL CYCLASE"/>
    <property type="match status" value="1"/>
</dbReference>
<dbReference type="GO" id="GO:0000166">
    <property type="term" value="F:nucleotide binding"/>
    <property type="evidence" value="ECO:0007669"/>
    <property type="project" value="UniProtKB-KW"/>
</dbReference>
<name>A0A507FHL0_9FUNG</name>
<dbReference type="SMART" id="SM00044">
    <property type="entry name" value="CYCc"/>
    <property type="match status" value="1"/>
</dbReference>
<evidence type="ECO:0000256" key="6">
    <source>
        <dbReference type="ARBA" id="ARBA00023239"/>
    </source>
</evidence>
<keyword evidence="5 7" id="KW-0472">Membrane</keyword>
<dbReference type="Proteomes" id="UP000320333">
    <property type="component" value="Unassembled WGS sequence"/>
</dbReference>
<dbReference type="GO" id="GO:0001653">
    <property type="term" value="F:peptide receptor activity"/>
    <property type="evidence" value="ECO:0007669"/>
    <property type="project" value="TreeGrafter"/>
</dbReference>
<dbReference type="Pfam" id="PF00211">
    <property type="entry name" value="Guanylate_cyc"/>
    <property type="match status" value="1"/>
</dbReference>
<dbReference type="STRING" id="246404.A0A507FHL0"/>
<gene>
    <name evidence="9" type="ORF">CcCBS67573_g03866</name>
</gene>
<proteinExistence type="predicted"/>
<dbReference type="Gene3D" id="1.20.1070.10">
    <property type="entry name" value="Rhodopsin 7-helix transmembrane proteins"/>
    <property type="match status" value="1"/>
</dbReference>
<feature type="transmembrane region" description="Helical" evidence="7">
    <location>
        <begin position="75"/>
        <end position="95"/>
    </location>
</feature>
<keyword evidence="6" id="KW-0456">Lyase</keyword>
<keyword evidence="3" id="KW-0547">Nucleotide-binding</keyword>
<sequence length="520" mass="58205">MSSLQSEIPRSVVILTPVLTAMYNSEPETKVEKAPSMTFVWINFGMWAAGVYYTVSQRLFGGHRVKAFDRGDADFYYKGHSFVFLVATAFAYLGYIGTKNIVKKSMIWIMLMTNSVVSASWFLLYLRAGVTFMDNSGNPVDTIRHLEWFHDQSNLVYVACLLTSTDYWSSGRAIASSHMTFVFGFLACLARHPYDELFATLSMVSHLVLMQEVIKMYQRAIDGEVENKVDLWTLKRSRDVIVFSYAYITVAWYLVRTHIIRFDTGELHIAIGEFIAKIVFMLVIVNNSMEESQISAVREMDSITSNMDEQMAASDKLLEKMIPPAVLEQLKSGRATGAEEYTSVTIFFSDIANFTPLSQRTSTKDMLASLNNMWVEYDAISKKHGMYKVETIGDAFLGVVGAPDRVPDHAERAASFSLDIIEMIRSFRLVTGEPIQIRAGLCSGPVTAGILGETNPHWCVVGDTVSIASKMEATSKHMKIHIAESTYNLIKGSGKFITSQGDPVSIKGTTHNTFFIESRV</sequence>
<dbReference type="GO" id="GO:0035556">
    <property type="term" value="P:intracellular signal transduction"/>
    <property type="evidence" value="ECO:0007669"/>
    <property type="project" value="InterPro"/>
</dbReference>
<evidence type="ECO:0000256" key="5">
    <source>
        <dbReference type="ARBA" id="ARBA00023136"/>
    </source>
</evidence>
<dbReference type="GO" id="GO:0004383">
    <property type="term" value="F:guanylate cyclase activity"/>
    <property type="evidence" value="ECO:0007669"/>
    <property type="project" value="TreeGrafter"/>
</dbReference>
<evidence type="ECO:0000256" key="2">
    <source>
        <dbReference type="ARBA" id="ARBA00022692"/>
    </source>
</evidence>
<dbReference type="InterPro" id="IPR001054">
    <property type="entry name" value="A/G_cyclase"/>
</dbReference>
<dbReference type="EMBL" id="QEAP01000105">
    <property type="protein sequence ID" value="TPX74848.1"/>
    <property type="molecule type" value="Genomic_DNA"/>
</dbReference>
<dbReference type="InterPro" id="IPR050401">
    <property type="entry name" value="Cyclic_nucleotide_synthase"/>
</dbReference>
<keyword evidence="2 7" id="KW-0812">Transmembrane</keyword>
<dbReference type="GO" id="GO:0004016">
    <property type="term" value="F:adenylate cyclase activity"/>
    <property type="evidence" value="ECO:0007669"/>
    <property type="project" value="TreeGrafter"/>
</dbReference>
<evidence type="ECO:0000256" key="7">
    <source>
        <dbReference type="SAM" id="Phobius"/>
    </source>
</evidence>
<comment type="caution">
    <text evidence="9">The sequence shown here is derived from an EMBL/GenBank/DDBJ whole genome shotgun (WGS) entry which is preliminary data.</text>
</comment>
<dbReference type="OrthoDB" id="60033at2759"/>
<comment type="subcellular location">
    <subcellularLocation>
        <location evidence="1">Membrane</location>
    </subcellularLocation>
</comment>
<evidence type="ECO:0000313" key="10">
    <source>
        <dbReference type="Proteomes" id="UP000320333"/>
    </source>
</evidence>
<feature type="domain" description="Guanylate cyclase" evidence="8">
    <location>
        <begin position="345"/>
        <end position="472"/>
    </location>
</feature>
<dbReference type="InterPro" id="IPR029787">
    <property type="entry name" value="Nucleotide_cyclase"/>
</dbReference>
<dbReference type="Gene3D" id="3.30.70.1230">
    <property type="entry name" value="Nucleotide cyclase"/>
    <property type="match status" value="1"/>
</dbReference>
<dbReference type="PANTHER" id="PTHR11920:SF335">
    <property type="entry name" value="GUANYLATE CYCLASE"/>
    <property type="match status" value="1"/>
</dbReference>
<dbReference type="PROSITE" id="PS50125">
    <property type="entry name" value="GUANYLATE_CYCLASE_2"/>
    <property type="match status" value="1"/>
</dbReference>
<feature type="transmembrane region" description="Helical" evidence="7">
    <location>
        <begin position="237"/>
        <end position="255"/>
    </location>
</feature>
<keyword evidence="4 7" id="KW-1133">Transmembrane helix</keyword>
<dbReference type="SUPFAM" id="SSF55073">
    <property type="entry name" value="Nucleotide cyclase"/>
    <property type="match status" value="1"/>
</dbReference>
<organism evidence="9 10">
    <name type="scientific">Chytriomyces confervae</name>
    <dbReference type="NCBI Taxonomy" id="246404"/>
    <lineage>
        <taxon>Eukaryota</taxon>
        <taxon>Fungi</taxon>
        <taxon>Fungi incertae sedis</taxon>
        <taxon>Chytridiomycota</taxon>
        <taxon>Chytridiomycota incertae sedis</taxon>
        <taxon>Chytridiomycetes</taxon>
        <taxon>Chytridiales</taxon>
        <taxon>Chytriomycetaceae</taxon>
        <taxon>Chytriomyces</taxon>
    </lineage>
</organism>
<keyword evidence="10" id="KW-1185">Reference proteome</keyword>
<dbReference type="AlphaFoldDB" id="A0A507FHL0"/>
<dbReference type="SUPFAM" id="SSF81321">
    <property type="entry name" value="Family A G protein-coupled receptor-like"/>
    <property type="match status" value="1"/>
</dbReference>
<evidence type="ECO:0000256" key="3">
    <source>
        <dbReference type="ARBA" id="ARBA00022741"/>
    </source>
</evidence>
<accession>A0A507FHL0</accession>
<protein>
    <recommendedName>
        <fullName evidence="8">Guanylate cyclase domain-containing protein</fullName>
    </recommendedName>
</protein>
<evidence type="ECO:0000259" key="8">
    <source>
        <dbReference type="PROSITE" id="PS50125"/>
    </source>
</evidence>
<evidence type="ECO:0000256" key="1">
    <source>
        <dbReference type="ARBA" id="ARBA00004370"/>
    </source>
</evidence>
<dbReference type="GO" id="GO:0007168">
    <property type="term" value="P:receptor guanylyl cyclase signaling pathway"/>
    <property type="evidence" value="ECO:0007669"/>
    <property type="project" value="TreeGrafter"/>
</dbReference>
<feature type="transmembrane region" description="Helical" evidence="7">
    <location>
        <begin position="38"/>
        <end position="55"/>
    </location>
</feature>
<evidence type="ECO:0000313" key="9">
    <source>
        <dbReference type="EMBL" id="TPX74848.1"/>
    </source>
</evidence>
<dbReference type="CDD" id="cd07302">
    <property type="entry name" value="CHD"/>
    <property type="match status" value="1"/>
</dbReference>
<evidence type="ECO:0000256" key="4">
    <source>
        <dbReference type="ARBA" id="ARBA00022989"/>
    </source>
</evidence>
<feature type="transmembrane region" description="Helical" evidence="7">
    <location>
        <begin position="107"/>
        <end position="126"/>
    </location>
</feature>
<dbReference type="GO" id="GO:0005886">
    <property type="term" value="C:plasma membrane"/>
    <property type="evidence" value="ECO:0007669"/>
    <property type="project" value="TreeGrafter"/>
</dbReference>
<reference evidence="9 10" key="1">
    <citation type="journal article" date="2019" name="Sci. Rep.">
        <title>Comparative genomics of chytrid fungi reveal insights into the obligate biotrophic and pathogenic lifestyle of Synchytrium endobioticum.</title>
        <authorList>
            <person name="van de Vossenberg B.T.L.H."/>
            <person name="Warris S."/>
            <person name="Nguyen H.D.T."/>
            <person name="van Gent-Pelzer M.P.E."/>
            <person name="Joly D.L."/>
            <person name="van de Geest H.C."/>
            <person name="Bonants P.J.M."/>
            <person name="Smith D.S."/>
            <person name="Levesque C.A."/>
            <person name="van der Lee T.A.J."/>
        </authorList>
    </citation>
    <scope>NUCLEOTIDE SEQUENCE [LARGE SCALE GENOMIC DNA]</scope>
    <source>
        <strain evidence="9 10">CBS 675.73</strain>
    </source>
</reference>